<dbReference type="Pfam" id="PF01593">
    <property type="entry name" value="Amino_oxidase"/>
    <property type="match status" value="1"/>
</dbReference>
<keyword evidence="4" id="KW-1185">Reference proteome</keyword>
<dbReference type="STRING" id="933852.A0A0C3A4R2"/>
<protein>
    <recommendedName>
        <fullName evidence="2">Amine oxidase domain-containing protein</fullName>
    </recommendedName>
</protein>
<dbReference type="OrthoDB" id="5046242at2759"/>
<dbReference type="Proteomes" id="UP000054097">
    <property type="component" value="Unassembled WGS sequence"/>
</dbReference>
<reference evidence="4" key="2">
    <citation type="submission" date="2015-01" db="EMBL/GenBank/DDBJ databases">
        <title>Evolutionary Origins and Diversification of the Mycorrhizal Mutualists.</title>
        <authorList>
            <consortium name="DOE Joint Genome Institute"/>
            <consortium name="Mycorrhizal Genomics Consortium"/>
            <person name="Kohler A."/>
            <person name="Kuo A."/>
            <person name="Nagy L.G."/>
            <person name="Floudas D."/>
            <person name="Copeland A."/>
            <person name="Barry K.W."/>
            <person name="Cichocki N."/>
            <person name="Veneault-Fourrey C."/>
            <person name="LaButti K."/>
            <person name="Lindquist E.A."/>
            <person name="Lipzen A."/>
            <person name="Lundell T."/>
            <person name="Morin E."/>
            <person name="Murat C."/>
            <person name="Riley R."/>
            <person name="Ohm R."/>
            <person name="Sun H."/>
            <person name="Tunlid A."/>
            <person name="Henrissat B."/>
            <person name="Grigoriev I.V."/>
            <person name="Hibbett D.S."/>
            <person name="Martin F."/>
        </authorList>
    </citation>
    <scope>NUCLEOTIDE SEQUENCE [LARGE SCALE GENOMIC DNA]</scope>
    <source>
        <strain evidence="4">MAFF 305830</strain>
    </source>
</reference>
<evidence type="ECO:0000313" key="3">
    <source>
        <dbReference type="EMBL" id="KIM19645.1"/>
    </source>
</evidence>
<dbReference type="Gene3D" id="3.90.660.10">
    <property type="match status" value="1"/>
</dbReference>
<dbReference type="HOGENOM" id="CLU_1606683_0_0_1"/>
<dbReference type="SUPFAM" id="SSF54373">
    <property type="entry name" value="FAD-linked reductases, C-terminal domain"/>
    <property type="match status" value="1"/>
</dbReference>
<sequence>MINILIPSDDDPTRLLGPTGGRAPSQDARMAGADPQALMVFDLHAQCGIPALCVFVAGELGDVAETCTDAQTTEWVTGVVQQWLGGLMKKATDVNGDTKTEVGVVPKPVEVVRTAWSKNEHVFGSYAYIPVGSENDRTSASPLDQVELKRTMWDRCFWAGEHTELN</sequence>
<dbReference type="InterPro" id="IPR002937">
    <property type="entry name" value="Amino_oxidase"/>
</dbReference>
<gene>
    <name evidence="3" type="ORF">M408DRAFT_31047</name>
</gene>
<dbReference type="PANTHER" id="PTHR10742:SF410">
    <property type="entry name" value="LYSINE-SPECIFIC HISTONE DEMETHYLASE 2"/>
    <property type="match status" value="1"/>
</dbReference>
<organism evidence="3 4">
    <name type="scientific">Serendipita vermifera MAFF 305830</name>
    <dbReference type="NCBI Taxonomy" id="933852"/>
    <lineage>
        <taxon>Eukaryota</taxon>
        <taxon>Fungi</taxon>
        <taxon>Dikarya</taxon>
        <taxon>Basidiomycota</taxon>
        <taxon>Agaricomycotina</taxon>
        <taxon>Agaricomycetes</taxon>
        <taxon>Sebacinales</taxon>
        <taxon>Serendipitaceae</taxon>
        <taxon>Serendipita</taxon>
    </lineage>
</organism>
<accession>A0A0C3A4R2</accession>
<feature type="region of interest" description="Disordered" evidence="1">
    <location>
        <begin position="1"/>
        <end position="28"/>
    </location>
</feature>
<dbReference type="EMBL" id="KN824590">
    <property type="protein sequence ID" value="KIM19645.1"/>
    <property type="molecule type" value="Genomic_DNA"/>
</dbReference>
<evidence type="ECO:0000256" key="1">
    <source>
        <dbReference type="SAM" id="MobiDB-lite"/>
    </source>
</evidence>
<name>A0A0C3A4R2_SERVB</name>
<evidence type="ECO:0000259" key="2">
    <source>
        <dbReference type="Pfam" id="PF01593"/>
    </source>
</evidence>
<feature type="non-terminal residue" evidence="3">
    <location>
        <position position="166"/>
    </location>
</feature>
<dbReference type="GO" id="GO:0016491">
    <property type="term" value="F:oxidoreductase activity"/>
    <property type="evidence" value="ECO:0007669"/>
    <property type="project" value="InterPro"/>
</dbReference>
<dbReference type="InterPro" id="IPR050281">
    <property type="entry name" value="Flavin_monoamine_oxidase"/>
</dbReference>
<proteinExistence type="predicted"/>
<dbReference type="PANTHER" id="PTHR10742">
    <property type="entry name" value="FLAVIN MONOAMINE OXIDASE"/>
    <property type="match status" value="1"/>
</dbReference>
<evidence type="ECO:0000313" key="4">
    <source>
        <dbReference type="Proteomes" id="UP000054097"/>
    </source>
</evidence>
<feature type="domain" description="Amine oxidase" evidence="2">
    <location>
        <begin position="41"/>
        <end position="164"/>
    </location>
</feature>
<dbReference type="AlphaFoldDB" id="A0A0C3A4R2"/>
<reference evidence="3 4" key="1">
    <citation type="submission" date="2014-04" db="EMBL/GenBank/DDBJ databases">
        <authorList>
            <consortium name="DOE Joint Genome Institute"/>
            <person name="Kuo A."/>
            <person name="Zuccaro A."/>
            <person name="Kohler A."/>
            <person name="Nagy L.G."/>
            <person name="Floudas D."/>
            <person name="Copeland A."/>
            <person name="Barry K.W."/>
            <person name="Cichocki N."/>
            <person name="Veneault-Fourrey C."/>
            <person name="LaButti K."/>
            <person name="Lindquist E.A."/>
            <person name="Lipzen A."/>
            <person name="Lundell T."/>
            <person name="Morin E."/>
            <person name="Murat C."/>
            <person name="Sun H."/>
            <person name="Tunlid A."/>
            <person name="Henrissat B."/>
            <person name="Grigoriev I.V."/>
            <person name="Hibbett D.S."/>
            <person name="Martin F."/>
            <person name="Nordberg H.P."/>
            <person name="Cantor M.N."/>
            <person name="Hua S.X."/>
        </authorList>
    </citation>
    <scope>NUCLEOTIDE SEQUENCE [LARGE SCALE GENOMIC DNA]</scope>
    <source>
        <strain evidence="3 4">MAFF 305830</strain>
    </source>
</reference>